<evidence type="ECO:0000256" key="2">
    <source>
        <dbReference type="PROSITE-ProRule" id="PRU00708"/>
    </source>
</evidence>
<organism evidence="3">
    <name type="scientific">Nymphaea colorata</name>
    <name type="common">pocket water lily</name>
    <dbReference type="NCBI Taxonomy" id="210225"/>
    <lineage>
        <taxon>Eukaryota</taxon>
        <taxon>Viridiplantae</taxon>
        <taxon>Streptophyta</taxon>
        <taxon>Embryophyta</taxon>
        <taxon>Tracheophyta</taxon>
        <taxon>Spermatophyta</taxon>
        <taxon>Magnoliopsida</taxon>
        <taxon>Nymphaeales</taxon>
        <taxon>Nymphaeaceae</taxon>
        <taxon>Nymphaea</taxon>
    </lineage>
</organism>
<dbReference type="FunFam" id="1.25.40.10:FF:000470">
    <property type="entry name" value="Pentatricopeptide repeat-containing protein At5g66520"/>
    <property type="match status" value="1"/>
</dbReference>
<dbReference type="OMA" id="VEGKFHD"/>
<dbReference type="Gene3D" id="1.25.40.10">
    <property type="entry name" value="Tetratricopeptide repeat domain"/>
    <property type="match status" value="5"/>
</dbReference>
<gene>
    <name evidence="3" type="ORF">NYM_LOCUS14970</name>
</gene>
<feature type="repeat" description="PPR" evidence="2">
    <location>
        <begin position="448"/>
        <end position="482"/>
    </location>
</feature>
<evidence type="ECO:0008006" key="4">
    <source>
        <dbReference type="Google" id="ProtNLM"/>
    </source>
</evidence>
<dbReference type="PROSITE" id="PS51375">
    <property type="entry name" value="PPR"/>
    <property type="match status" value="7"/>
</dbReference>
<evidence type="ECO:0000256" key="1">
    <source>
        <dbReference type="ARBA" id="ARBA00022737"/>
    </source>
</evidence>
<feature type="repeat" description="PPR" evidence="2">
    <location>
        <begin position="346"/>
        <end position="380"/>
    </location>
</feature>
<evidence type="ECO:0000313" key="3">
    <source>
        <dbReference type="EMBL" id="VVW08728.1"/>
    </source>
</evidence>
<accession>A0A5K1B211</accession>
<dbReference type="PANTHER" id="PTHR47926">
    <property type="entry name" value="PENTATRICOPEPTIDE REPEAT-CONTAINING PROTEIN"/>
    <property type="match status" value="1"/>
</dbReference>
<dbReference type="OrthoDB" id="185373at2759"/>
<dbReference type="AlphaFoldDB" id="A0A5K1B211"/>
<dbReference type="InterPro" id="IPR002885">
    <property type="entry name" value="PPR_rpt"/>
</dbReference>
<dbReference type="InterPro" id="IPR046960">
    <property type="entry name" value="PPR_At4g14850-like_plant"/>
</dbReference>
<dbReference type="NCBIfam" id="TIGR00756">
    <property type="entry name" value="PPR"/>
    <property type="match status" value="7"/>
</dbReference>
<keyword evidence="1" id="KW-0677">Repeat</keyword>
<feature type="repeat" description="PPR" evidence="2">
    <location>
        <begin position="113"/>
        <end position="147"/>
    </location>
</feature>
<feature type="repeat" description="PPR" evidence="2">
    <location>
        <begin position="284"/>
        <end position="314"/>
    </location>
</feature>
<dbReference type="InterPro" id="IPR011990">
    <property type="entry name" value="TPR-like_helical_dom_sf"/>
</dbReference>
<dbReference type="FunFam" id="1.25.40.10:FF:000348">
    <property type="entry name" value="Pentatricopeptide repeat-containing protein chloroplastic"/>
    <property type="match status" value="1"/>
</dbReference>
<dbReference type="Pfam" id="PF01535">
    <property type="entry name" value="PPR"/>
    <property type="match status" value="3"/>
</dbReference>
<dbReference type="GO" id="GO:0003723">
    <property type="term" value="F:RNA binding"/>
    <property type="evidence" value="ECO:0007669"/>
    <property type="project" value="InterPro"/>
</dbReference>
<dbReference type="SUPFAM" id="SSF48452">
    <property type="entry name" value="TPR-like"/>
    <property type="match status" value="1"/>
</dbReference>
<feature type="repeat" description="PPR" evidence="2">
    <location>
        <begin position="417"/>
        <end position="447"/>
    </location>
</feature>
<protein>
    <recommendedName>
        <fullName evidence="4">DYW domain-containing protein</fullName>
    </recommendedName>
</protein>
<dbReference type="Pfam" id="PF13041">
    <property type="entry name" value="PPR_2"/>
    <property type="match status" value="4"/>
</dbReference>
<feature type="repeat" description="PPR" evidence="2">
    <location>
        <begin position="315"/>
        <end position="345"/>
    </location>
</feature>
<dbReference type="PANTHER" id="PTHR47926:SF387">
    <property type="entry name" value="PENTATRICOPEPTIDE REPEAT-CONTAINING PROTEIN"/>
    <property type="match status" value="1"/>
</dbReference>
<dbReference type="InterPro" id="IPR046848">
    <property type="entry name" value="E_motif"/>
</dbReference>
<dbReference type="Gramene" id="NC3G0205680.1">
    <property type="protein sequence ID" value="NC3G0205680.1:cds"/>
    <property type="gene ID" value="NC3G0205680"/>
</dbReference>
<dbReference type="Pfam" id="PF20431">
    <property type="entry name" value="E_motif"/>
    <property type="match status" value="1"/>
</dbReference>
<dbReference type="FunFam" id="1.25.40.10:FF:000184">
    <property type="entry name" value="Pentatricopeptide repeat-containing protein, chloroplastic"/>
    <property type="match status" value="1"/>
</dbReference>
<name>A0A5K1B211_9MAGN</name>
<proteinExistence type="predicted"/>
<reference evidence="3" key="1">
    <citation type="submission" date="2019-09" db="EMBL/GenBank/DDBJ databases">
        <authorList>
            <person name="Zhang L."/>
        </authorList>
    </citation>
    <scope>NUCLEOTIDE SEQUENCE</scope>
</reference>
<dbReference type="GO" id="GO:0009451">
    <property type="term" value="P:RNA modification"/>
    <property type="evidence" value="ECO:0007669"/>
    <property type="project" value="InterPro"/>
</dbReference>
<dbReference type="EMBL" id="LR721781">
    <property type="protein sequence ID" value="VVW08728.1"/>
    <property type="molecule type" value="Genomic_DNA"/>
</dbReference>
<feature type="repeat" description="PPR" evidence="2">
    <location>
        <begin position="214"/>
        <end position="248"/>
    </location>
</feature>
<sequence length="680" mass="75492">MTLFTTPTFLNLHHLLRRPNPWGGRSRLRNLRGLAKSPGWNSKSNLVITHPTLRLMEACSSLCELKQIQAHMIRTGLINHTFPVSRVVAFCALSNSGDVDHGRRVFAQIEEPNVFIWNTMIRGYSRVGLWGEAFCLFGQMVHGYVAMDSQTFVSMLKVCEQFGTISEGVQIHGMVLKFGFGSQLLVVNGLIHAYVEFGFLHEGRQLFVESTQRDVVTWTSLIDGYGKNKLPDEALKLFQEMVEAGIVPNEVTMITVLSACSQIGDLNIGISIHEFVLKKKINLTVNLFNAMIDMYVKCGNVELAREVFDRMGEKDVFSWTSMINGYAKCGQLELAHSLFDGMPERNVISWNAMISGYAQSNRSEEALALFNQMQAAKVRPVEGTLVSVLSACAQLGKLDLGRWIHGCLVGEKRVQPSTKLCNALIDMYAKCGDLDMAFELFEKAAARDLVTWNSIISACAVHGHGKQALHLFERMQDHGVSPDDITFIGVLSACSHAGLVAEGRQKFEAMRLVYKITPKVEHYTCMIDLLGRVGLLEEASDLIRSMPMKPDVAGWGALLNASKMHGNLELGELAADNLLDLDAGDSGIYVLLSNIYAKRKRWEDVKKVRIMMRDGGVKKAPGSSSVEINGMFHEFLVADNSHPESAEVYSVLDNVTLQLMSEGYVPSTSRMMDFPEIGHA</sequence>